<dbReference type="AlphaFoldDB" id="A0A2P2KFC6"/>
<protein>
    <submittedName>
        <fullName evidence="1">Uncharacterized protein MANES_11G146600</fullName>
    </submittedName>
</protein>
<dbReference type="EMBL" id="GGEC01023955">
    <property type="protein sequence ID" value="MBX04439.1"/>
    <property type="molecule type" value="Transcribed_RNA"/>
</dbReference>
<proteinExistence type="predicted"/>
<accession>A0A2P2KFC6</accession>
<sequence length="117" mass="13014">MNGSWFFDENFNGVSDDFFDDAIKFLNFPMEDVEPNDGEDWQAKFQHLDPPPSNVLVSLSSGLSGGISNEALRVQKSSTVSVSVIFLYDVLCLSRLPGYLLIHFNESVSSVPFLTCL</sequence>
<name>A0A2P2KFC6_RHIMU</name>
<organism evidence="1">
    <name type="scientific">Rhizophora mucronata</name>
    <name type="common">Asiatic mangrove</name>
    <dbReference type="NCBI Taxonomy" id="61149"/>
    <lineage>
        <taxon>Eukaryota</taxon>
        <taxon>Viridiplantae</taxon>
        <taxon>Streptophyta</taxon>
        <taxon>Embryophyta</taxon>
        <taxon>Tracheophyta</taxon>
        <taxon>Spermatophyta</taxon>
        <taxon>Magnoliopsida</taxon>
        <taxon>eudicotyledons</taxon>
        <taxon>Gunneridae</taxon>
        <taxon>Pentapetalae</taxon>
        <taxon>rosids</taxon>
        <taxon>fabids</taxon>
        <taxon>Malpighiales</taxon>
        <taxon>Rhizophoraceae</taxon>
        <taxon>Rhizophora</taxon>
    </lineage>
</organism>
<reference evidence="1" key="1">
    <citation type="submission" date="2018-02" db="EMBL/GenBank/DDBJ databases">
        <title>Rhizophora mucronata_Transcriptome.</title>
        <authorList>
            <person name="Meera S.P."/>
            <person name="Sreeshan A."/>
            <person name="Augustine A."/>
        </authorList>
    </citation>
    <scope>NUCLEOTIDE SEQUENCE</scope>
    <source>
        <tissue evidence="1">Leaf</tissue>
    </source>
</reference>
<evidence type="ECO:0000313" key="1">
    <source>
        <dbReference type="EMBL" id="MBX04439.1"/>
    </source>
</evidence>